<dbReference type="AlphaFoldDB" id="A0A6J7BZQ5"/>
<organism evidence="1">
    <name type="scientific">freshwater metagenome</name>
    <dbReference type="NCBI Taxonomy" id="449393"/>
    <lineage>
        <taxon>unclassified sequences</taxon>
        <taxon>metagenomes</taxon>
        <taxon>ecological metagenomes</taxon>
    </lineage>
</organism>
<reference evidence="1" key="1">
    <citation type="submission" date="2020-05" db="EMBL/GenBank/DDBJ databases">
        <authorList>
            <person name="Chiriac C."/>
            <person name="Salcher M."/>
            <person name="Ghai R."/>
            <person name="Kavagutti S V."/>
        </authorList>
    </citation>
    <scope>NUCLEOTIDE SEQUENCE</scope>
</reference>
<proteinExistence type="predicted"/>
<gene>
    <name evidence="1" type="ORF">UFOPK3282_00599</name>
</gene>
<sequence>MESKDPIYINTEDIIIDGEQMTEAKLHEIIEDAMEHFYKSRGLEFNRMPFESTEPSNPQENV</sequence>
<evidence type="ECO:0000313" key="1">
    <source>
        <dbReference type="EMBL" id="CAB4849898.1"/>
    </source>
</evidence>
<name>A0A6J7BZQ5_9ZZZZ</name>
<protein>
    <submittedName>
        <fullName evidence="1">Unannotated protein</fullName>
    </submittedName>
</protein>
<dbReference type="EMBL" id="CAFBJG010000050">
    <property type="protein sequence ID" value="CAB4849898.1"/>
    <property type="molecule type" value="Genomic_DNA"/>
</dbReference>
<accession>A0A6J7BZQ5</accession>